<dbReference type="InterPro" id="IPR013467">
    <property type="entry name" value="HNH78-like"/>
</dbReference>
<evidence type="ECO:0000313" key="2">
    <source>
        <dbReference type="Proteomes" id="UP000249794"/>
    </source>
</evidence>
<reference evidence="1 2" key="2">
    <citation type="submission" date="2018-06" db="EMBL/GenBank/DDBJ databases">
        <title>Metagenomic assembly of (sub)arctic Cyanobacteria and their associated microbiome from non-axenic cultures.</title>
        <authorList>
            <person name="Baurain D."/>
        </authorList>
    </citation>
    <scope>NUCLEOTIDE SEQUENCE [LARGE SCALE GENOMIC DNA]</scope>
    <source>
        <strain evidence="1">ULC027bin1</strain>
    </source>
</reference>
<proteinExistence type="predicted"/>
<comment type="caution">
    <text evidence="1">The sequence shown here is derived from an EMBL/GenBank/DDBJ whole genome shotgun (WGS) entry which is preliminary data.</text>
</comment>
<dbReference type="EMBL" id="QBMP01000297">
    <property type="protein sequence ID" value="PZO46775.1"/>
    <property type="molecule type" value="Genomic_DNA"/>
</dbReference>
<accession>A0A2W4YJT0</accession>
<gene>
    <name evidence="1" type="ORF">DCF15_19890</name>
</gene>
<dbReference type="AlphaFoldDB" id="A0A2W4YJT0"/>
<name>A0A2W4YJT0_9CYAN</name>
<dbReference type="Proteomes" id="UP000249794">
    <property type="component" value="Unassembled WGS sequence"/>
</dbReference>
<dbReference type="Gene3D" id="1.10.30.50">
    <property type="match status" value="1"/>
</dbReference>
<evidence type="ECO:0000313" key="1">
    <source>
        <dbReference type="EMBL" id="PZO46775.1"/>
    </source>
</evidence>
<dbReference type="NCBIfam" id="TIGR02646">
    <property type="entry name" value="retron system putative HNH endonuclease"/>
    <property type="match status" value="1"/>
</dbReference>
<organism evidence="1 2">
    <name type="scientific">Phormidesmis priestleyi</name>
    <dbReference type="NCBI Taxonomy" id="268141"/>
    <lineage>
        <taxon>Bacteria</taxon>
        <taxon>Bacillati</taxon>
        <taxon>Cyanobacteriota</taxon>
        <taxon>Cyanophyceae</taxon>
        <taxon>Leptolyngbyales</taxon>
        <taxon>Leptolyngbyaceae</taxon>
        <taxon>Phormidesmis</taxon>
    </lineage>
</organism>
<protein>
    <submittedName>
        <fullName evidence="1">TIGR02646 family protein</fullName>
    </submittedName>
</protein>
<sequence>MKYIKKQPEPQAFTSWKQAQARTWNDLKNPIKRIVKRSLIDEQGHICCYCEQRLVENESHIEHFKPRNDALVDDLDFSNFLCSCIRQLARGAPCHCGHAKDQCDSNLLVSPFDPLCEERFLFTADGQILAASASDTTARKTINELNLDAPKLRALREAVILRFDDSSLSIKELQIMVKDHLSLSNSGEYGEFWTTIQELFGGLI</sequence>
<reference evidence="2" key="1">
    <citation type="submission" date="2018-04" db="EMBL/GenBank/DDBJ databases">
        <authorList>
            <person name="Cornet L."/>
        </authorList>
    </citation>
    <scope>NUCLEOTIDE SEQUENCE [LARGE SCALE GENOMIC DNA]</scope>
</reference>